<name>A0ACD4C501_9BACI</name>
<proteinExistence type="predicted"/>
<sequence length="316" mass="34993">MKALITELIWSEGIEELKDQGFEVHYDENLWTDRERLLQVIPEYDAVIVRNQTIVNEELMEAGSRLKAIGRLGVGLDNIDVKRAKEKGIPVVFARHANATSVAEYVLTAILSASRPLHLASVDVRNGGWNRKKYTGGELYQKTIGLIGLGEISHRVAKRAHAFGMTIIGYDPFITEYDHVVAETGVHVKETLEELLLESDFISLHVPLTPSTEHLLSTPELNRMKPSSYVINTSRGGIIDEQALAAALQNQQIAGAYLDVLEQEPILDSHPLLLCENVTLTPHVAGLTEESQVRTSFLVAKEIGKVLKGERSLCTV</sequence>
<accession>A0ACD4C501</accession>
<evidence type="ECO:0000313" key="1">
    <source>
        <dbReference type="EMBL" id="UXH43339.1"/>
    </source>
</evidence>
<gene>
    <name evidence="1" type="ORF">N5C46_16955</name>
</gene>
<protein>
    <submittedName>
        <fullName evidence="1">Hydroxyacid dehydrogenase</fullName>
    </submittedName>
</protein>
<dbReference type="EMBL" id="CP104558">
    <property type="protein sequence ID" value="UXH43339.1"/>
    <property type="molecule type" value="Genomic_DNA"/>
</dbReference>
<reference evidence="1" key="1">
    <citation type="submission" date="2022-09" db="EMBL/GenBank/DDBJ databases">
        <title>Complete genome sequence of Rossellomorea vietnamensis strain RL-WG62, a newly isolated PGPR with the potential for plant salinity stress alleviation.</title>
        <authorList>
            <person name="Ren L."/>
            <person name="Wang G."/>
            <person name="Hu H."/>
        </authorList>
    </citation>
    <scope>NUCLEOTIDE SEQUENCE</scope>
    <source>
        <strain evidence="1">RL-WG62</strain>
    </source>
</reference>
<evidence type="ECO:0000313" key="2">
    <source>
        <dbReference type="Proteomes" id="UP001064027"/>
    </source>
</evidence>
<dbReference type="Proteomes" id="UP001064027">
    <property type="component" value="Chromosome"/>
</dbReference>
<organism evidence="1 2">
    <name type="scientific">Rossellomorea vietnamensis</name>
    <dbReference type="NCBI Taxonomy" id="218284"/>
    <lineage>
        <taxon>Bacteria</taxon>
        <taxon>Bacillati</taxon>
        <taxon>Bacillota</taxon>
        <taxon>Bacilli</taxon>
        <taxon>Bacillales</taxon>
        <taxon>Bacillaceae</taxon>
        <taxon>Rossellomorea</taxon>
    </lineage>
</organism>
<keyword evidence="2" id="KW-1185">Reference proteome</keyword>